<dbReference type="SUPFAM" id="SSF51445">
    <property type="entry name" value="(Trans)glycosidases"/>
    <property type="match status" value="1"/>
</dbReference>
<dbReference type="SMART" id="SM00636">
    <property type="entry name" value="Glyco_18"/>
    <property type="match status" value="1"/>
</dbReference>
<dbReference type="PROSITE" id="PS01095">
    <property type="entry name" value="GH18_1"/>
    <property type="match status" value="1"/>
</dbReference>
<dbReference type="Pfam" id="PF17957">
    <property type="entry name" value="Big_7"/>
    <property type="match status" value="1"/>
</dbReference>
<organism evidence="10 11">
    <name type="scientific">Roseateles albus</name>
    <dbReference type="NCBI Taxonomy" id="2987525"/>
    <lineage>
        <taxon>Bacteria</taxon>
        <taxon>Pseudomonadati</taxon>
        <taxon>Pseudomonadota</taxon>
        <taxon>Betaproteobacteria</taxon>
        <taxon>Burkholderiales</taxon>
        <taxon>Sphaerotilaceae</taxon>
        <taxon>Roseateles</taxon>
    </lineage>
</organism>
<feature type="chain" id="PRO_5046743386" evidence="7">
    <location>
        <begin position="23"/>
        <end position="966"/>
    </location>
</feature>
<evidence type="ECO:0000256" key="7">
    <source>
        <dbReference type="SAM" id="SignalP"/>
    </source>
</evidence>
<reference evidence="10 11" key="1">
    <citation type="submission" date="2022-10" db="EMBL/GenBank/DDBJ databases">
        <title>Paucibacter sp. hw1 Genome sequencing.</title>
        <authorList>
            <person name="Park S."/>
        </authorList>
    </citation>
    <scope>NUCLEOTIDE SEQUENCE [LARGE SCALE GENOMIC DNA]</scope>
    <source>
        <strain evidence="11">hw1</strain>
    </source>
</reference>
<dbReference type="InterPro" id="IPR022409">
    <property type="entry name" value="PKD/Chitinase_dom"/>
</dbReference>
<comment type="similarity">
    <text evidence="1">Belongs to the glycosyl hydrolase 18 family. Chitinase class II subfamily.</text>
</comment>
<dbReference type="GO" id="GO:0016787">
    <property type="term" value="F:hydrolase activity"/>
    <property type="evidence" value="ECO:0007669"/>
    <property type="project" value="UniProtKB-KW"/>
</dbReference>
<evidence type="ECO:0000256" key="1">
    <source>
        <dbReference type="ARBA" id="ARBA00009121"/>
    </source>
</evidence>
<feature type="signal peptide" evidence="7">
    <location>
        <begin position="1"/>
        <end position="22"/>
    </location>
</feature>
<evidence type="ECO:0000256" key="4">
    <source>
        <dbReference type="ARBA" id="ARBA00023277"/>
    </source>
</evidence>
<gene>
    <name evidence="10" type="ORF">PRZ03_13005</name>
</gene>
<dbReference type="CDD" id="cd00146">
    <property type="entry name" value="PKD"/>
    <property type="match status" value="1"/>
</dbReference>
<dbReference type="InterPro" id="IPR009470">
    <property type="entry name" value="Chi_C"/>
</dbReference>
<evidence type="ECO:0000259" key="8">
    <source>
        <dbReference type="PROSITE" id="PS50093"/>
    </source>
</evidence>
<dbReference type="EMBL" id="JAQQXT010000007">
    <property type="protein sequence ID" value="MDC8772494.1"/>
    <property type="molecule type" value="Genomic_DNA"/>
</dbReference>
<dbReference type="SUPFAM" id="SSF51055">
    <property type="entry name" value="Carbohydrate binding domain"/>
    <property type="match status" value="1"/>
</dbReference>
<dbReference type="SMART" id="SM00495">
    <property type="entry name" value="ChtBD3"/>
    <property type="match status" value="1"/>
</dbReference>
<protein>
    <submittedName>
        <fullName evidence="10">Glycosyl hydrolase family 18 protein</fullName>
    </submittedName>
</protein>
<dbReference type="Gene3D" id="3.20.20.80">
    <property type="entry name" value="Glycosidases"/>
    <property type="match status" value="1"/>
</dbReference>
<dbReference type="Gene3D" id="2.10.10.20">
    <property type="entry name" value="Carbohydrate-binding module superfamily 5/12"/>
    <property type="match status" value="1"/>
</dbReference>
<keyword evidence="5 6" id="KW-0326">Glycosidase</keyword>
<dbReference type="Gene3D" id="2.60.40.10">
    <property type="entry name" value="Immunoglobulins"/>
    <property type="match status" value="2"/>
</dbReference>
<keyword evidence="3" id="KW-0146">Chitin degradation</keyword>
<feature type="domain" description="GH18" evidence="9">
    <location>
        <begin position="302"/>
        <end position="789"/>
    </location>
</feature>
<evidence type="ECO:0000256" key="5">
    <source>
        <dbReference type="ARBA" id="ARBA00023295"/>
    </source>
</evidence>
<dbReference type="InterPro" id="IPR013783">
    <property type="entry name" value="Ig-like_fold"/>
</dbReference>
<dbReference type="Pfam" id="PF06483">
    <property type="entry name" value="ChiC"/>
    <property type="match status" value="1"/>
</dbReference>
<dbReference type="Gene3D" id="3.10.50.10">
    <property type="match status" value="1"/>
</dbReference>
<dbReference type="CDD" id="cd06548">
    <property type="entry name" value="GH18_chitinase"/>
    <property type="match status" value="1"/>
</dbReference>
<comment type="caution">
    <text evidence="10">The sequence shown here is derived from an EMBL/GenBank/DDBJ whole genome shotgun (WGS) entry which is preliminary data.</text>
</comment>
<dbReference type="InterPro" id="IPR003610">
    <property type="entry name" value="CBM5/12"/>
</dbReference>
<evidence type="ECO:0000313" key="10">
    <source>
        <dbReference type="EMBL" id="MDC8772494.1"/>
    </source>
</evidence>
<dbReference type="InterPro" id="IPR011583">
    <property type="entry name" value="Chitinase_II/V-like_cat"/>
</dbReference>
<proteinExistence type="inferred from homology"/>
<evidence type="ECO:0000256" key="3">
    <source>
        <dbReference type="ARBA" id="ARBA00023024"/>
    </source>
</evidence>
<dbReference type="Proteomes" id="UP001221189">
    <property type="component" value="Unassembled WGS sequence"/>
</dbReference>
<dbReference type="InterPro" id="IPR035986">
    <property type="entry name" value="PKD_dom_sf"/>
</dbReference>
<evidence type="ECO:0000259" key="9">
    <source>
        <dbReference type="PROSITE" id="PS51910"/>
    </source>
</evidence>
<dbReference type="SUPFAM" id="SSF49299">
    <property type="entry name" value="PKD domain"/>
    <property type="match status" value="1"/>
</dbReference>
<dbReference type="InterPro" id="IPR000601">
    <property type="entry name" value="PKD_dom"/>
</dbReference>
<dbReference type="InterPro" id="IPR050314">
    <property type="entry name" value="Glycosyl_Hydrlase_18"/>
</dbReference>
<dbReference type="Pfam" id="PF00704">
    <property type="entry name" value="Glyco_hydro_18"/>
    <property type="match status" value="1"/>
</dbReference>
<dbReference type="SUPFAM" id="SSF54556">
    <property type="entry name" value="Chitinase insertion domain"/>
    <property type="match status" value="1"/>
</dbReference>
<keyword evidence="2 6" id="KW-0378">Hydrolase</keyword>
<dbReference type="InterPro" id="IPR001579">
    <property type="entry name" value="Glyco_hydro_18_chit_AS"/>
</dbReference>
<dbReference type="PANTHER" id="PTHR11177:SF308">
    <property type="entry name" value="CHITINASE A"/>
    <property type="match status" value="1"/>
</dbReference>
<dbReference type="RefSeq" id="WP_273600685.1">
    <property type="nucleotide sequence ID" value="NZ_JAQQXT010000007.1"/>
</dbReference>
<accession>A0ABT5KEZ6</accession>
<sequence>MRLSLSISLALGAMAAGNPALAYNCTGVAEWSSATAYLSGGIVQQNKQAYQAKWWTQNNTPATNSGQWDVWKTLGACDGVVVNQPPVAAFSSSVSALTASVNGAGSSDPDGSIASYAWNFGDGSSASGVSANRTYAAAGTYTISLTVTDNKGATASKTAQVTVSATSTNKPPSVALTAPGASATPAAGDAVTLSANAADSDGSVAKVAFFVNGALVGEDSTAPYSLSWTARAGVNDIVARATDDKGASTDSAAVRVTVSGLPPAGDERCRPEGLITSPGTAPAYCKVYDSQGREIMGSDKPRRIIGYFTSWRTGKNGQPAYLASQIPWAQLTHINYAFAHIDGANKVSIGNAADPNNPATGISWPGVAGAELDPALPYKGHFNLLNKYKKLYPQVKTMVSIGGWAETGGYFDDAGKRVANGGFYTMTTNADGSANVAGINTFADSAVAFLRQYGFNGVDIDYEYATSMKDAGNPDDFAISNARRATLTKNFAVLMQTLRAKLDAAGQADARHYLLTVAAPSSAYLLRGMENYQVTQYLDYVNIMSYDLHGAWNQFVGPNAALFDDGKDAELAAWSYYTSAQYANIGYLNTDWAYHYFRGSMPAGRINIGVPYYTRGFKDVVGGSNGLWGQAAQADQTKCPVGTGGGTVQKCGAGAIGIDNLWHDLDVSSKEVPAGSNPLWHTMNLAAGRPGSYLAAYGLNPATNPADQLTGSYASFFDAKLVAPWLWNAQKRVFLSTETEQSLALKAQYAAERGIGGVMFWELAGDYGWDAARGEYFMGNTLTSLLYNKFKTAPAYGNRLTSAAMPTESLDIAFSIAGFALGDANYPINPKLTLTNNSTQTLPGGTDFSFDIPTAIPATLTDQTGFGLKVIQSGANAAGNNIGGLTNEFHRAAFKLPTWQSLAPGQSVTIALNYYLPMPMPSNWIVSFGGKSYSLKQEARRADLAPLTATATTTSAKLAPTALRKN</sequence>
<dbReference type="Pfam" id="PF18911">
    <property type="entry name" value="PKD_4"/>
    <property type="match status" value="1"/>
</dbReference>
<keyword evidence="3" id="KW-0624">Polysaccharide degradation</keyword>
<evidence type="ECO:0000313" key="11">
    <source>
        <dbReference type="Proteomes" id="UP001221189"/>
    </source>
</evidence>
<keyword evidence="4" id="KW-0119">Carbohydrate metabolism</keyword>
<dbReference type="InterPro" id="IPR017853">
    <property type="entry name" value="GH"/>
</dbReference>
<feature type="domain" description="PKD" evidence="8">
    <location>
        <begin position="82"/>
        <end position="170"/>
    </location>
</feature>
<dbReference type="PROSITE" id="PS50093">
    <property type="entry name" value="PKD"/>
    <property type="match status" value="1"/>
</dbReference>
<evidence type="ECO:0000256" key="2">
    <source>
        <dbReference type="ARBA" id="ARBA00022801"/>
    </source>
</evidence>
<keyword evidence="11" id="KW-1185">Reference proteome</keyword>
<dbReference type="PANTHER" id="PTHR11177">
    <property type="entry name" value="CHITINASE"/>
    <property type="match status" value="1"/>
</dbReference>
<dbReference type="InterPro" id="IPR029070">
    <property type="entry name" value="Chitinase_insertion_sf"/>
</dbReference>
<dbReference type="CDD" id="cd12215">
    <property type="entry name" value="ChiC_BD"/>
    <property type="match status" value="1"/>
</dbReference>
<evidence type="ECO:0000256" key="6">
    <source>
        <dbReference type="RuleBase" id="RU000489"/>
    </source>
</evidence>
<dbReference type="InterPro" id="IPR001223">
    <property type="entry name" value="Glyco_hydro18_cat"/>
</dbReference>
<dbReference type="InterPro" id="IPR036573">
    <property type="entry name" value="CBM_sf_5/12"/>
</dbReference>
<dbReference type="PROSITE" id="PS51910">
    <property type="entry name" value="GH18_2"/>
    <property type="match status" value="1"/>
</dbReference>
<dbReference type="SMART" id="SM00089">
    <property type="entry name" value="PKD"/>
    <property type="match status" value="1"/>
</dbReference>
<name>A0ABT5KEZ6_9BURK</name>
<keyword evidence="7" id="KW-0732">Signal</keyword>